<evidence type="ECO:0000313" key="1">
    <source>
        <dbReference type="EMBL" id="CAG8808062.1"/>
    </source>
</evidence>
<proteinExistence type="predicted"/>
<accession>A0ACA9RSI7</accession>
<organism evidence="1 2">
    <name type="scientific">Racocetra persica</name>
    <dbReference type="NCBI Taxonomy" id="160502"/>
    <lineage>
        <taxon>Eukaryota</taxon>
        <taxon>Fungi</taxon>
        <taxon>Fungi incertae sedis</taxon>
        <taxon>Mucoromycota</taxon>
        <taxon>Glomeromycotina</taxon>
        <taxon>Glomeromycetes</taxon>
        <taxon>Diversisporales</taxon>
        <taxon>Gigasporaceae</taxon>
        <taxon>Racocetra</taxon>
    </lineage>
</organism>
<dbReference type="EMBL" id="CAJVQC010068377">
    <property type="protein sequence ID" value="CAG8808062.1"/>
    <property type="molecule type" value="Genomic_DNA"/>
</dbReference>
<comment type="caution">
    <text evidence="1">The sequence shown here is derived from an EMBL/GenBank/DDBJ whole genome shotgun (WGS) entry which is preliminary data.</text>
</comment>
<evidence type="ECO:0000313" key="2">
    <source>
        <dbReference type="Proteomes" id="UP000789920"/>
    </source>
</evidence>
<sequence>LTLDEKKEVYVLLIKEQLIRTGRYKKLHFIVRCIFNQPCYMVRKTEVKEFNQILEKEPKEVIGFLNDLIDTISEVKESNEQKLNILLGAFENIINIQKDILEVFKKMVDE</sequence>
<dbReference type="Proteomes" id="UP000789920">
    <property type="component" value="Unassembled WGS sequence"/>
</dbReference>
<keyword evidence="2" id="KW-1185">Reference proteome</keyword>
<name>A0ACA9RSI7_9GLOM</name>
<feature type="non-terminal residue" evidence="1">
    <location>
        <position position="1"/>
    </location>
</feature>
<protein>
    <submittedName>
        <fullName evidence="1">14629_t:CDS:1</fullName>
    </submittedName>
</protein>
<reference evidence="1" key="1">
    <citation type="submission" date="2021-06" db="EMBL/GenBank/DDBJ databases">
        <authorList>
            <person name="Kallberg Y."/>
            <person name="Tangrot J."/>
            <person name="Rosling A."/>
        </authorList>
    </citation>
    <scope>NUCLEOTIDE SEQUENCE</scope>
    <source>
        <strain evidence="1">MA461A</strain>
    </source>
</reference>
<gene>
    <name evidence="1" type="ORF">RPERSI_LOCUS22531</name>
</gene>